<keyword evidence="4 9" id="KW-0132">Cell division</keyword>
<dbReference type="AlphaFoldDB" id="A0A9D4XDW4"/>
<dbReference type="CDD" id="cd23784">
    <property type="entry name" value="RWD_Spc25"/>
    <property type="match status" value="1"/>
</dbReference>
<evidence type="ECO:0000313" key="13">
    <source>
        <dbReference type="Proteomes" id="UP001058974"/>
    </source>
</evidence>
<evidence type="ECO:0000256" key="7">
    <source>
        <dbReference type="ARBA" id="ARBA00023306"/>
    </source>
</evidence>
<keyword evidence="9" id="KW-0995">Kinetochore</keyword>
<evidence type="ECO:0000259" key="11">
    <source>
        <dbReference type="Pfam" id="PF08234"/>
    </source>
</evidence>
<evidence type="ECO:0000256" key="9">
    <source>
        <dbReference type="RuleBase" id="RU367150"/>
    </source>
</evidence>
<evidence type="ECO:0000256" key="3">
    <source>
        <dbReference type="ARBA" id="ARBA00022454"/>
    </source>
</evidence>
<reference evidence="12 13" key="1">
    <citation type="journal article" date="2022" name="Nat. Genet.">
        <title>Improved pea reference genome and pan-genome highlight genomic features and evolutionary characteristics.</title>
        <authorList>
            <person name="Yang T."/>
            <person name="Liu R."/>
            <person name="Luo Y."/>
            <person name="Hu S."/>
            <person name="Wang D."/>
            <person name="Wang C."/>
            <person name="Pandey M.K."/>
            <person name="Ge S."/>
            <person name="Xu Q."/>
            <person name="Li N."/>
            <person name="Li G."/>
            <person name="Huang Y."/>
            <person name="Saxena R.K."/>
            <person name="Ji Y."/>
            <person name="Li M."/>
            <person name="Yan X."/>
            <person name="He Y."/>
            <person name="Liu Y."/>
            <person name="Wang X."/>
            <person name="Xiang C."/>
            <person name="Varshney R.K."/>
            <person name="Ding H."/>
            <person name="Gao S."/>
            <person name="Zong X."/>
        </authorList>
    </citation>
    <scope>NUCLEOTIDE SEQUENCE [LARGE SCALE GENOMIC DNA]</scope>
    <source>
        <strain evidence="12 13">cv. Zhongwan 6</strain>
    </source>
</reference>
<protein>
    <recommendedName>
        <fullName evidence="9">Kinetochore protein SPC25</fullName>
    </recommendedName>
</protein>
<keyword evidence="8 9" id="KW-0137">Centromere</keyword>
<evidence type="ECO:0000256" key="5">
    <source>
        <dbReference type="ARBA" id="ARBA00022776"/>
    </source>
</evidence>
<evidence type="ECO:0000256" key="1">
    <source>
        <dbReference type="ARBA" id="ARBA00004584"/>
    </source>
</evidence>
<feature type="domain" description="Chromosome segregation protein Spc25 C-terminal" evidence="11">
    <location>
        <begin position="147"/>
        <end position="215"/>
    </location>
</feature>
<feature type="coiled-coil region" evidence="10">
    <location>
        <begin position="36"/>
        <end position="70"/>
    </location>
</feature>
<keyword evidence="13" id="KW-1185">Reference proteome</keyword>
<comment type="caution">
    <text evidence="12">The sequence shown here is derived from an EMBL/GenBank/DDBJ whole genome shotgun (WGS) entry which is preliminary data.</text>
</comment>
<dbReference type="PANTHER" id="PTHR14281">
    <property type="entry name" value="KINETOCHORE PROTEIN SPC25-RELATED"/>
    <property type="match status" value="1"/>
</dbReference>
<comment type="function">
    <text evidence="9">Acts as a component of the essential kinetochore-associated NDC80 complex, which is required for chromosome segregation and spindle checkpoint activity.</text>
</comment>
<dbReference type="Proteomes" id="UP001058974">
    <property type="component" value="Chromosome 4"/>
</dbReference>
<dbReference type="EMBL" id="JAMSHJ010000004">
    <property type="protein sequence ID" value="KAI5417055.1"/>
    <property type="molecule type" value="Genomic_DNA"/>
</dbReference>
<evidence type="ECO:0000256" key="2">
    <source>
        <dbReference type="ARBA" id="ARBA00006379"/>
    </source>
</evidence>
<keyword evidence="7 9" id="KW-0131">Cell cycle</keyword>
<evidence type="ECO:0000256" key="6">
    <source>
        <dbReference type="ARBA" id="ARBA00023054"/>
    </source>
</evidence>
<evidence type="ECO:0000256" key="10">
    <source>
        <dbReference type="SAM" id="Coils"/>
    </source>
</evidence>
<evidence type="ECO:0000256" key="8">
    <source>
        <dbReference type="ARBA" id="ARBA00023328"/>
    </source>
</evidence>
<evidence type="ECO:0000313" key="12">
    <source>
        <dbReference type="EMBL" id="KAI5417055.1"/>
    </source>
</evidence>
<dbReference type="InterPro" id="IPR013255">
    <property type="entry name" value="Spc25_C"/>
</dbReference>
<proteinExistence type="inferred from homology"/>
<dbReference type="FunFam" id="3.30.457.50:FF:000001">
    <property type="entry name" value="Probable kinetochore protein spc25"/>
    <property type="match status" value="1"/>
</dbReference>
<dbReference type="GO" id="GO:0005634">
    <property type="term" value="C:nucleus"/>
    <property type="evidence" value="ECO:0007669"/>
    <property type="project" value="UniProtKB-SubCell"/>
</dbReference>
<keyword evidence="6 10" id="KW-0175">Coiled coil</keyword>
<keyword evidence="3 9" id="KW-0158">Chromosome</keyword>
<evidence type="ECO:0000256" key="4">
    <source>
        <dbReference type="ARBA" id="ARBA00022618"/>
    </source>
</evidence>
<dbReference type="Pfam" id="PF08234">
    <property type="entry name" value="Spindle_Spc25"/>
    <property type="match status" value="1"/>
</dbReference>
<keyword evidence="5 9" id="KW-0498">Mitosis</keyword>
<dbReference type="GO" id="GO:0007059">
    <property type="term" value="P:chromosome segregation"/>
    <property type="evidence" value="ECO:0007669"/>
    <property type="project" value="InterPro"/>
</dbReference>
<gene>
    <name evidence="12" type="ORF">KIW84_041880</name>
</gene>
<organism evidence="12 13">
    <name type="scientific">Pisum sativum</name>
    <name type="common">Garden pea</name>
    <name type="synonym">Lathyrus oleraceus</name>
    <dbReference type="NCBI Taxonomy" id="3888"/>
    <lineage>
        <taxon>Eukaryota</taxon>
        <taxon>Viridiplantae</taxon>
        <taxon>Streptophyta</taxon>
        <taxon>Embryophyta</taxon>
        <taxon>Tracheophyta</taxon>
        <taxon>Spermatophyta</taxon>
        <taxon>Magnoliopsida</taxon>
        <taxon>eudicotyledons</taxon>
        <taxon>Gunneridae</taxon>
        <taxon>Pentapetalae</taxon>
        <taxon>rosids</taxon>
        <taxon>fabids</taxon>
        <taxon>Fabales</taxon>
        <taxon>Fabaceae</taxon>
        <taxon>Papilionoideae</taxon>
        <taxon>50 kb inversion clade</taxon>
        <taxon>NPAAA clade</taxon>
        <taxon>Hologalegina</taxon>
        <taxon>IRL clade</taxon>
        <taxon>Fabeae</taxon>
        <taxon>Lathyrus</taxon>
    </lineage>
</organism>
<comment type="subunit">
    <text evidence="9">Component of the NDC80 complex.</text>
</comment>
<dbReference type="Gene3D" id="3.30.457.50">
    <property type="entry name" value="Chromosome segregation protein Spc25"/>
    <property type="match status" value="1"/>
</dbReference>
<sequence>MECSTSNSTQQMRKLDAITVSLSESFQSLKITAQRNSRKQDLLEETKATLKEVEDELVKVLAEKIRKEAKRMALMDAIASAKARVGNLNSSVQELRVRKKEYASFLSHQSLALAASEGMLNGSIDHTDDTRQAISWYNNVLGFHVKGGHGVKFTFTNIDLKNPNGEYSFTVYHDKNTYILLSCEPFLDGMEELVHELNKTNELFKFVRLVRSKFQKTLGQGSSVRATVEPEESAFISSSAPGASCRSDSTTTENEHQVEFSDGSALLKRKNTRTRKNLALLSPDSASSVRQSPRLKVAEVIECIRVLLKIRYSVAILLLCIRIWCSRYKSNM</sequence>
<comment type="similarity">
    <text evidence="2 9">Belongs to the SPC25 family.</text>
</comment>
<comment type="subcellular location">
    <subcellularLocation>
        <location evidence="1">Chromosome</location>
        <location evidence="1">Centromere</location>
    </subcellularLocation>
    <subcellularLocation>
        <location evidence="9">Nucleus</location>
    </subcellularLocation>
    <subcellularLocation>
        <location evidence="9">Chromosome</location>
        <location evidence="9">Centromere</location>
        <location evidence="9">Kinetochore</location>
    </subcellularLocation>
</comment>
<dbReference type="PANTHER" id="PTHR14281:SF0">
    <property type="entry name" value="KINETOCHORE PROTEIN SPC25"/>
    <property type="match status" value="1"/>
</dbReference>
<keyword evidence="9" id="KW-0539">Nucleus</keyword>
<dbReference type="GO" id="GO:0051301">
    <property type="term" value="P:cell division"/>
    <property type="evidence" value="ECO:0007669"/>
    <property type="project" value="UniProtKB-UniRule"/>
</dbReference>
<accession>A0A9D4XDW4</accession>
<dbReference type="InterPro" id="IPR045143">
    <property type="entry name" value="Spc25"/>
</dbReference>
<dbReference type="GO" id="GO:0031262">
    <property type="term" value="C:Ndc80 complex"/>
    <property type="evidence" value="ECO:0007669"/>
    <property type="project" value="InterPro"/>
</dbReference>
<dbReference type="Gramene" id="Psat04G0188000-T1">
    <property type="protein sequence ID" value="KAI5417055.1"/>
    <property type="gene ID" value="KIW84_041880"/>
</dbReference>
<name>A0A9D4XDW4_PEA</name>